<dbReference type="Proteomes" id="UP000681722">
    <property type="component" value="Unassembled WGS sequence"/>
</dbReference>
<dbReference type="PROSITE" id="PS51873">
    <property type="entry name" value="TRIAD"/>
    <property type="match status" value="1"/>
</dbReference>
<dbReference type="AlphaFoldDB" id="A0A814DSR7"/>
<dbReference type="EC" id="2.3.2.31" evidence="2"/>
<keyword evidence="3" id="KW-0808">Transferase</keyword>
<dbReference type="Pfam" id="PF01485">
    <property type="entry name" value="IBR"/>
    <property type="match status" value="1"/>
</dbReference>
<feature type="region of interest" description="Disordered" evidence="10">
    <location>
        <begin position="179"/>
        <end position="202"/>
    </location>
</feature>
<dbReference type="Pfam" id="PF22191">
    <property type="entry name" value="IBR_1"/>
    <property type="match status" value="1"/>
</dbReference>
<protein>
    <recommendedName>
        <fullName evidence="2">RBR-type E3 ubiquitin transferase</fullName>
        <ecNumber evidence="2">2.3.2.31</ecNumber>
    </recommendedName>
</protein>
<proteinExistence type="predicted"/>
<keyword evidence="4" id="KW-0479">Metal-binding</keyword>
<dbReference type="PANTHER" id="PTHR11685">
    <property type="entry name" value="RBR FAMILY RING FINGER AND IBR DOMAIN-CONTAINING"/>
    <property type="match status" value="1"/>
</dbReference>
<evidence type="ECO:0000256" key="7">
    <source>
        <dbReference type="ARBA" id="ARBA00022786"/>
    </source>
</evidence>
<dbReference type="GO" id="GO:0008270">
    <property type="term" value="F:zinc ion binding"/>
    <property type="evidence" value="ECO:0007669"/>
    <property type="project" value="UniProtKB-KW"/>
</dbReference>
<dbReference type="InterPro" id="IPR031127">
    <property type="entry name" value="E3_UB_ligase_RBR"/>
</dbReference>
<evidence type="ECO:0000259" key="11">
    <source>
        <dbReference type="PROSITE" id="PS50089"/>
    </source>
</evidence>
<gene>
    <name evidence="13" type="ORF">GPM918_LOCUS11693</name>
    <name evidence="14" type="ORF">SRO942_LOCUS11694</name>
</gene>
<evidence type="ECO:0000256" key="1">
    <source>
        <dbReference type="ARBA" id="ARBA00001798"/>
    </source>
</evidence>
<evidence type="ECO:0000256" key="2">
    <source>
        <dbReference type="ARBA" id="ARBA00012251"/>
    </source>
</evidence>
<dbReference type="InterPro" id="IPR013083">
    <property type="entry name" value="Znf_RING/FYVE/PHD"/>
</dbReference>
<dbReference type="PROSITE" id="PS50089">
    <property type="entry name" value="ZF_RING_2"/>
    <property type="match status" value="1"/>
</dbReference>
<organism evidence="13 15">
    <name type="scientific">Didymodactylos carnosus</name>
    <dbReference type="NCBI Taxonomy" id="1234261"/>
    <lineage>
        <taxon>Eukaryota</taxon>
        <taxon>Metazoa</taxon>
        <taxon>Spiralia</taxon>
        <taxon>Gnathifera</taxon>
        <taxon>Rotifera</taxon>
        <taxon>Eurotatoria</taxon>
        <taxon>Bdelloidea</taxon>
        <taxon>Philodinida</taxon>
        <taxon>Philodinidae</taxon>
        <taxon>Didymodactylos</taxon>
    </lineage>
</organism>
<accession>A0A814DSR7</accession>
<dbReference type="GO" id="GO:0016567">
    <property type="term" value="P:protein ubiquitination"/>
    <property type="evidence" value="ECO:0007669"/>
    <property type="project" value="InterPro"/>
</dbReference>
<dbReference type="EMBL" id="CAJOBC010002465">
    <property type="protein sequence ID" value="CAF3734513.1"/>
    <property type="molecule type" value="Genomic_DNA"/>
</dbReference>
<evidence type="ECO:0000256" key="5">
    <source>
        <dbReference type="ARBA" id="ARBA00022737"/>
    </source>
</evidence>
<keyword evidence="7" id="KW-0833">Ubl conjugation pathway</keyword>
<evidence type="ECO:0000256" key="8">
    <source>
        <dbReference type="ARBA" id="ARBA00022833"/>
    </source>
</evidence>
<reference evidence="13" key="1">
    <citation type="submission" date="2021-02" db="EMBL/GenBank/DDBJ databases">
        <authorList>
            <person name="Nowell W R."/>
        </authorList>
    </citation>
    <scope>NUCLEOTIDE SEQUENCE</scope>
</reference>
<comment type="catalytic activity">
    <reaction evidence="1">
        <text>[E2 ubiquitin-conjugating enzyme]-S-ubiquitinyl-L-cysteine + [acceptor protein]-L-lysine = [E2 ubiquitin-conjugating enzyme]-L-cysteine + [acceptor protein]-N(6)-ubiquitinyl-L-lysine.</text>
        <dbReference type="EC" id="2.3.2.31"/>
    </reaction>
</comment>
<dbReference type="SUPFAM" id="SSF57850">
    <property type="entry name" value="RING/U-box"/>
    <property type="match status" value="2"/>
</dbReference>
<dbReference type="CDD" id="cd20335">
    <property type="entry name" value="BRcat_RBR"/>
    <property type="match status" value="1"/>
</dbReference>
<dbReference type="InterPro" id="IPR001841">
    <property type="entry name" value="Znf_RING"/>
</dbReference>
<evidence type="ECO:0000313" key="15">
    <source>
        <dbReference type="Proteomes" id="UP000663829"/>
    </source>
</evidence>
<sequence length="941" mass="111057">IRQMPKPKVSFDLKDTYSDAKTLRSSNTNKRYRRLRKFERCYYKKICEVTKTGHNLTQEHNINDGNLGFHPVHSITYSLNKKKRWLLPDLIQRRILDNENNDKKYTELKKQDQTKTVNDQLKIVMYENNNIKYHSTCLRYCNNKTEPRVIEPKYHQYFNSETLTSWINFSTRTHFIPRGQRRRRRTNNNNPMENDVDPNTSNFGIQQRPGFFHSEVTYKFLYPYRPSNKFDSDNESSRCNIGTKRSCLRYSTSPHQDRYSMTKHVPKVHKRIRLNYAINDELSFDVYDGDDDLKEHDYVFISNNSNEEEESLVYISEKDAEYDSKLTIDDEEIISDQFPSLCYPISSFIDNKRSHSSECIVSMNDDLSIFPDYKSNKVYGVPEYALYQDDVIKEKQPRQIVCSSSFSKLHTIIYDVQEFLNCMKQHHKYIKQANIYPPTFLQQYDVVDDELVQIFYIYENTYCDIYMRIENDLKTKNSRLISDLVNQIASSVDCLTSIINHVQNFLSLFRNENENTFITVSTTTDMVKETSGSLKLPLSVSSHFSTVRPNSTNKEIALKALKILFNDETVCFDTNVIQEKVHDCCSICLELFTEENRVYCLLPCQHCICAECLQNYIQISLQTLMFSSSSINITCFYSKCSTILNNVTLKRFLSLQLYKRLCDYSNEKRLFSLNIYRYCRSKLCSKLMIIDKEKRFDGAMCSCGERICLKCSEEWHWPATCEQYKNYSKRLKASGDHLLTSEGFSQLSTGYIAEGKHCPSCGSFCEKNGGCMHMSCICGGEYCWTCLQRWQNHSYDTCSYIQESTYELKLSNRNRLYNLAVKYRHARNQYHIERFLTLIRSYDNKILTKNLYNEIIALYIDINTIAEFLCVSLHRKRIQNNIRFVLGQTAKKFDAYSLRLQLYVEDYKILNQNLIEQIQKIRFQVNQTFKNLAYMKYHDIF</sequence>
<dbReference type="PROSITE" id="PS00518">
    <property type="entry name" value="ZF_RING_1"/>
    <property type="match status" value="1"/>
</dbReference>
<dbReference type="GO" id="GO:0061630">
    <property type="term" value="F:ubiquitin protein ligase activity"/>
    <property type="evidence" value="ECO:0007669"/>
    <property type="project" value="UniProtKB-EC"/>
</dbReference>
<evidence type="ECO:0000256" key="10">
    <source>
        <dbReference type="SAM" id="MobiDB-lite"/>
    </source>
</evidence>
<evidence type="ECO:0000256" key="4">
    <source>
        <dbReference type="ARBA" id="ARBA00022723"/>
    </source>
</evidence>
<dbReference type="InterPro" id="IPR044066">
    <property type="entry name" value="TRIAD_supradom"/>
</dbReference>
<keyword evidence="8" id="KW-0862">Zinc</keyword>
<evidence type="ECO:0000313" key="14">
    <source>
        <dbReference type="EMBL" id="CAF3734513.1"/>
    </source>
</evidence>
<evidence type="ECO:0000256" key="6">
    <source>
        <dbReference type="ARBA" id="ARBA00022771"/>
    </source>
</evidence>
<keyword evidence="5" id="KW-0677">Repeat</keyword>
<dbReference type="Proteomes" id="UP000663829">
    <property type="component" value="Unassembled WGS sequence"/>
</dbReference>
<evidence type="ECO:0000256" key="9">
    <source>
        <dbReference type="PROSITE-ProRule" id="PRU00175"/>
    </source>
</evidence>
<dbReference type="EMBL" id="CAJNOQ010002465">
    <property type="protein sequence ID" value="CAF0959805.1"/>
    <property type="molecule type" value="Genomic_DNA"/>
</dbReference>
<dbReference type="CDD" id="cd20336">
    <property type="entry name" value="Rcat_RBR"/>
    <property type="match status" value="1"/>
</dbReference>
<feature type="non-terminal residue" evidence="13">
    <location>
        <position position="941"/>
    </location>
</feature>
<feature type="domain" description="RING-type" evidence="11">
    <location>
        <begin position="585"/>
        <end position="635"/>
    </location>
</feature>
<feature type="domain" description="RING-type" evidence="12">
    <location>
        <begin position="581"/>
        <end position="802"/>
    </location>
</feature>
<dbReference type="Gene3D" id="3.30.40.10">
    <property type="entry name" value="Zinc/RING finger domain, C3HC4 (zinc finger)"/>
    <property type="match status" value="1"/>
</dbReference>
<comment type="caution">
    <text evidence="13">The sequence shown here is derived from an EMBL/GenBank/DDBJ whole genome shotgun (WGS) entry which is preliminary data.</text>
</comment>
<evidence type="ECO:0000256" key="3">
    <source>
        <dbReference type="ARBA" id="ARBA00022679"/>
    </source>
</evidence>
<keyword evidence="15" id="KW-1185">Reference proteome</keyword>
<dbReference type="InterPro" id="IPR002867">
    <property type="entry name" value="IBR_dom"/>
</dbReference>
<name>A0A814DSR7_9BILA</name>
<evidence type="ECO:0000313" key="13">
    <source>
        <dbReference type="EMBL" id="CAF0959805.1"/>
    </source>
</evidence>
<keyword evidence="6 9" id="KW-0863">Zinc-finger</keyword>
<dbReference type="Gene3D" id="1.20.120.1750">
    <property type="match status" value="1"/>
</dbReference>
<evidence type="ECO:0000259" key="12">
    <source>
        <dbReference type="PROSITE" id="PS51873"/>
    </source>
</evidence>
<dbReference type="InterPro" id="IPR017907">
    <property type="entry name" value="Znf_RING_CS"/>
</dbReference>
<dbReference type="OrthoDB" id="1431934at2759"/>